<proteinExistence type="predicted"/>
<dbReference type="EMBL" id="JABTTE010000011">
    <property type="protein sequence ID" value="NSL51968.1"/>
    <property type="molecule type" value="Genomic_DNA"/>
</dbReference>
<dbReference type="InterPro" id="IPR008551">
    <property type="entry name" value="TANGO2"/>
</dbReference>
<organism evidence="1 2">
    <name type="scientific">Calidifontibacillus erzurumensis</name>
    <dbReference type="NCBI Taxonomy" id="2741433"/>
    <lineage>
        <taxon>Bacteria</taxon>
        <taxon>Bacillati</taxon>
        <taxon>Bacillota</taxon>
        <taxon>Bacilli</taxon>
        <taxon>Bacillales</taxon>
        <taxon>Bacillaceae</taxon>
        <taxon>Calidifontibacillus/Schinkia group</taxon>
        <taxon>Calidifontibacillus</taxon>
    </lineage>
</organism>
<dbReference type="RefSeq" id="WP_173731172.1">
    <property type="nucleotide sequence ID" value="NZ_JABTTE010000011.1"/>
</dbReference>
<gene>
    <name evidence="1" type="ORF">HR057_09415</name>
</gene>
<reference evidence="1" key="1">
    <citation type="submission" date="2020-06" db="EMBL/GenBank/DDBJ databases">
        <title>A novel thermopfilic bacterium from Erzurum, Turkey.</title>
        <authorList>
            <person name="Adiguzel A."/>
            <person name="Ay H."/>
            <person name="Baltaci M.O."/>
        </authorList>
    </citation>
    <scope>NUCLEOTIDE SEQUENCE</scope>
    <source>
        <strain evidence="1">P2</strain>
    </source>
</reference>
<evidence type="ECO:0000313" key="1">
    <source>
        <dbReference type="EMBL" id="NSL51968.1"/>
    </source>
</evidence>
<dbReference type="PANTHER" id="PTHR17985">
    <property type="entry name" value="SER/THR-RICH PROTEIN T10 IN DGCR REGION"/>
    <property type="match status" value="1"/>
</dbReference>
<dbReference type="PANTHER" id="PTHR17985:SF8">
    <property type="entry name" value="TRANSPORT AND GOLGI ORGANIZATION PROTEIN 2 HOMOLOG"/>
    <property type="match status" value="1"/>
</dbReference>
<dbReference type="Proteomes" id="UP000625804">
    <property type="component" value="Unassembled WGS sequence"/>
</dbReference>
<dbReference type="Pfam" id="PF05742">
    <property type="entry name" value="TANGO2"/>
    <property type="match status" value="1"/>
</dbReference>
<keyword evidence="2" id="KW-1185">Reference proteome</keyword>
<protein>
    <submittedName>
        <fullName evidence="1">NRDE family protein</fullName>
    </submittedName>
</protein>
<name>A0A8J8KCF6_9BACI</name>
<accession>A0A8J8KCF6</accession>
<evidence type="ECO:0000313" key="2">
    <source>
        <dbReference type="Proteomes" id="UP000625804"/>
    </source>
</evidence>
<dbReference type="AlphaFoldDB" id="A0A8J8KCF6"/>
<comment type="caution">
    <text evidence="1">The sequence shown here is derived from an EMBL/GenBank/DDBJ whole genome shotgun (WGS) entry which is preliminary data.</text>
</comment>
<sequence length="264" mass="30741">MCLILFAYKMHPKYKLIVAANRDEFYERKTASAHFWHDHPEVLAGRDLEKMGTWMGVNKNGRFAAVTNYRNPKENMIGKRSRGELVKNFLITDIKPVDYLETLAKKKDEYPGFNLLVGASEELYYFSNVTNRYSKVEQGLYGLSNHLLNTDWPKVRQGKEMLSKIIMDQQHVTSKTEATKKEEELIERLLHMLQNCDIAPDDQLPNTGISLEMERMLSPIFIKSENYGTRSSSILLVKESEMIFHERVYSNPDQSDNHFQIRLI</sequence>